<keyword evidence="1" id="KW-0929">Antimicrobial</keyword>
<protein>
    <submittedName>
        <fullName evidence="3">Uncharacterized protein</fullName>
    </submittedName>
</protein>
<organism evidence="3">
    <name type="scientific">uncultured Caudovirales phage</name>
    <dbReference type="NCBI Taxonomy" id="2100421"/>
    <lineage>
        <taxon>Viruses</taxon>
        <taxon>Duplodnaviria</taxon>
        <taxon>Heunggongvirae</taxon>
        <taxon>Uroviricota</taxon>
        <taxon>Caudoviricetes</taxon>
        <taxon>Peduoviridae</taxon>
        <taxon>Maltschvirus</taxon>
        <taxon>Maltschvirus maltsch</taxon>
    </lineage>
</organism>
<dbReference type="GO" id="GO:0031640">
    <property type="term" value="P:killing of cells of another organism"/>
    <property type="evidence" value="ECO:0007669"/>
    <property type="project" value="UniProtKB-KW"/>
</dbReference>
<sequence>MISRSAIDLILQFEVGNKNYYNKFLFRPSYRGTGIIIGIGYDLGNTYRTQLIDDWDGNINPNYFPLLFRVLGLNGNPAKQMLTSDLLKVTIPYLNAYEVFIKRTIPRGYNMAKLIYPQLDGLNAQTRGALVSLVLSRGISLEGENRKEMREIIDFTRNRDYEGIADALERSKRHFEEKGLDDQVKRREAEADLVLSSLF</sequence>
<dbReference type="GO" id="GO:0042742">
    <property type="term" value="P:defense response to bacterium"/>
    <property type="evidence" value="ECO:0007669"/>
    <property type="project" value="UniProtKB-KW"/>
</dbReference>
<evidence type="ECO:0000256" key="2">
    <source>
        <dbReference type="ARBA" id="ARBA00022638"/>
    </source>
</evidence>
<dbReference type="GO" id="GO:0003796">
    <property type="term" value="F:lysozyme activity"/>
    <property type="evidence" value="ECO:0007669"/>
    <property type="project" value="InterPro"/>
</dbReference>
<evidence type="ECO:0000256" key="1">
    <source>
        <dbReference type="ARBA" id="ARBA00022529"/>
    </source>
</evidence>
<dbReference type="Gene3D" id="1.10.530.40">
    <property type="match status" value="1"/>
</dbReference>
<accession>A0A6J5MBE1</accession>
<gene>
    <name evidence="3" type="ORF">UFOVP463_35</name>
</gene>
<keyword evidence="2" id="KW-0081">Bacteriolytic enzyme</keyword>
<evidence type="ECO:0000313" key="3">
    <source>
        <dbReference type="EMBL" id="CAB4144355.1"/>
    </source>
</evidence>
<dbReference type="InterPro" id="IPR023347">
    <property type="entry name" value="Lysozyme_dom_sf"/>
</dbReference>
<reference evidence="3" key="1">
    <citation type="submission" date="2020-04" db="EMBL/GenBank/DDBJ databases">
        <authorList>
            <person name="Chiriac C."/>
            <person name="Salcher M."/>
            <person name="Ghai R."/>
            <person name="Kavagutti S V."/>
        </authorList>
    </citation>
    <scope>NUCLEOTIDE SEQUENCE</scope>
</reference>
<name>A0A6J5MBE1_9CAUD</name>
<proteinExistence type="predicted"/>
<dbReference type="EMBL" id="LR796433">
    <property type="protein sequence ID" value="CAB4144355.1"/>
    <property type="molecule type" value="Genomic_DNA"/>
</dbReference>